<dbReference type="EMBL" id="WHUW01000022">
    <property type="protein sequence ID" value="KAF8436201.1"/>
    <property type="molecule type" value="Genomic_DNA"/>
</dbReference>
<proteinExistence type="predicted"/>
<reference evidence="2" key="1">
    <citation type="submission" date="2019-10" db="EMBL/GenBank/DDBJ databases">
        <authorList>
            <consortium name="DOE Joint Genome Institute"/>
            <person name="Kuo A."/>
            <person name="Miyauchi S."/>
            <person name="Kiss E."/>
            <person name="Drula E."/>
            <person name="Kohler A."/>
            <person name="Sanchez-Garcia M."/>
            <person name="Andreopoulos B."/>
            <person name="Barry K.W."/>
            <person name="Bonito G."/>
            <person name="Buee M."/>
            <person name="Carver A."/>
            <person name="Chen C."/>
            <person name="Cichocki N."/>
            <person name="Clum A."/>
            <person name="Culley D."/>
            <person name="Crous P.W."/>
            <person name="Fauchery L."/>
            <person name="Girlanda M."/>
            <person name="Hayes R."/>
            <person name="Keri Z."/>
            <person name="LaButti K."/>
            <person name="Lipzen A."/>
            <person name="Lombard V."/>
            <person name="Magnuson J."/>
            <person name="Maillard F."/>
            <person name="Morin E."/>
            <person name="Murat C."/>
            <person name="Nolan M."/>
            <person name="Ohm R."/>
            <person name="Pangilinan J."/>
            <person name="Pereira M."/>
            <person name="Perotto S."/>
            <person name="Peter M."/>
            <person name="Riley R."/>
            <person name="Sitrit Y."/>
            <person name="Stielow B."/>
            <person name="Szollosi G."/>
            <person name="Zifcakova L."/>
            <person name="Stursova M."/>
            <person name="Spatafora J.W."/>
            <person name="Tedersoo L."/>
            <person name="Vaario L.-M."/>
            <person name="Yamada A."/>
            <person name="Yan M."/>
            <person name="Wang P."/>
            <person name="Xu J."/>
            <person name="Bruns T."/>
            <person name="Baldrian P."/>
            <person name="Vilgalys R."/>
            <person name="Henrissat B."/>
            <person name="Grigoriev I.V."/>
            <person name="Hibbett D."/>
            <person name="Nagy L.G."/>
            <person name="Martin F.M."/>
        </authorList>
    </citation>
    <scope>NUCLEOTIDE SEQUENCE</scope>
    <source>
        <strain evidence="2">BED1</strain>
    </source>
</reference>
<sequence>MIWMAGELGPSQGGFMQTKGQSPVTQVITEWRLNINTIPVAFASGASLVLSILAFLLAGIPAKYAHPRSSINGVSVLETLWIAALTKGGHVHNSAGRCLCLPKPCG</sequence>
<keyword evidence="1" id="KW-1133">Transmembrane helix</keyword>
<dbReference type="AlphaFoldDB" id="A0AAD4BP89"/>
<reference evidence="2" key="2">
    <citation type="journal article" date="2020" name="Nat. Commun.">
        <title>Large-scale genome sequencing of mycorrhizal fungi provides insights into the early evolution of symbiotic traits.</title>
        <authorList>
            <person name="Miyauchi S."/>
            <person name="Kiss E."/>
            <person name="Kuo A."/>
            <person name="Drula E."/>
            <person name="Kohler A."/>
            <person name="Sanchez-Garcia M."/>
            <person name="Morin E."/>
            <person name="Andreopoulos B."/>
            <person name="Barry K.W."/>
            <person name="Bonito G."/>
            <person name="Buee M."/>
            <person name="Carver A."/>
            <person name="Chen C."/>
            <person name="Cichocki N."/>
            <person name="Clum A."/>
            <person name="Culley D."/>
            <person name="Crous P.W."/>
            <person name="Fauchery L."/>
            <person name="Girlanda M."/>
            <person name="Hayes R.D."/>
            <person name="Keri Z."/>
            <person name="LaButti K."/>
            <person name="Lipzen A."/>
            <person name="Lombard V."/>
            <person name="Magnuson J."/>
            <person name="Maillard F."/>
            <person name="Murat C."/>
            <person name="Nolan M."/>
            <person name="Ohm R.A."/>
            <person name="Pangilinan J."/>
            <person name="Pereira M.F."/>
            <person name="Perotto S."/>
            <person name="Peter M."/>
            <person name="Pfister S."/>
            <person name="Riley R."/>
            <person name="Sitrit Y."/>
            <person name="Stielow J.B."/>
            <person name="Szollosi G."/>
            <person name="Zifcakova L."/>
            <person name="Stursova M."/>
            <person name="Spatafora J.W."/>
            <person name="Tedersoo L."/>
            <person name="Vaario L.M."/>
            <person name="Yamada A."/>
            <person name="Yan M."/>
            <person name="Wang P."/>
            <person name="Xu J."/>
            <person name="Bruns T."/>
            <person name="Baldrian P."/>
            <person name="Vilgalys R."/>
            <person name="Dunand C."/>
            <person name="Henrissat B."/>
            <person name="Grigoriev I.V."/>
            <person name="Hibbett D."/>
            <person name="Nagy L.G."/>
            <person name="Martin F.M."/>
        </authorList>
    </citation>
    <scope>NUCLEOTIDE SEQUENCE</scope>
    <source>
        <strain evidence="2">BED1</strain>
    </source>
</reference>
<keyword evidence="1" id="KW-0812">Transmembrane</keyword>
<organism evidence="2 3">
    <name type="scientific">Boletus edulis BED1</name>
    <dbReference type="NCBI Taxonomy" id="1328754"/>
    <lineage>
        <taxon>Eukaryota</taxon>
        <taxon>Fungi</taxon>
        <taxon>Dikarya</taxon>
        <taxon>Basidiomycota</taxon>
        <taxon>Agaricomycotina</taxon>
        <taxon>Agaricomycetes</taxon>
        <taxon>Agaricomycetidae</taxon>
        <taxon>Boletales</taxon>
        <taxon>Boletineae</taxon>
        <taxon>Boletaceae</taxon>
        <taxon>Boletoideae</taxon>
        <taxon>Boletus</taxon>
    </lineage>
</organism>
<name>A0AAD4BP89_BOLED</name>
<comment type="caution">
    <text evidence="2">The sequence shown here is derived from an EMBL/GenBank/DDBJ whole genome shotgun (WGS) entry which is preliminary data.</text>
</comment>
<evidence type="ECO:0000313" key="2">
    <source>
        <dbReference type="EMBL" id="KAF8436201.1"/>
    </source>
</evidence>
<accession>A0AAD4BP89</accession>
<feature type="transmembrane region" description="Helical" evidence="1">
    <location>
        <begin position="40"/>
        <end position="60"/>
    </location>
</feature>
<keyword evidence="3" id="KW-1185">Reference proteome</keyword>
<evidence type="ECO:0000313" key="3">
    <source>
        <dbReference type="Proteomes" id="UP001194468"/>
    </source>
</evidence>
<evidence type="ECO:0000256" key="1">
    <source>
        <dbReference type="SAM" id="Phobius"/>
    </source>
</evidence>
<protein>
    <submittedName>
        <fullName evidence="2">Uncharacterized protein</fullName>
    </submittedName>
</protein>
<keyword evidence="1" id="KW-0472">Membrane</keyword>
<dbReference type="Proteomes" id="UP001194468">
    <property type="component" value="Unassembled WGS sequence"/>
</dbReference>
<gene>
    <name evidence="2" type="ORF">L210DRAFT_2473492</name>
</gene>